<proteinExistence type="predicted"/>
<accession>X1UDC0</accession>
<organism evidence="1">
    <name type="scientific">marine sediment metagenome</name>
    <dbReference type="NCBI Taxonomy" id="412755"/>
    <lineage>
        <taxon>unclassified sequences</taxon>
        <taxon>metagenomes</taxon>
        <taxon>ecological metagenomes</taxon>
    </lineage>
</organism>
<sequence length="98" mass="11421">MGKRSLTHDLDVLTINRQIWGNILKDPTIKTQQDIYKWLDKEIVRTGNRVQRLVRQLGFCDYQTPEIKEKLHDMVQGLVDMDKSIQSGCHIPTKDTTI</sequence>
<comment type="caution">
    <text evidence="1">The sequence shown here is derived from an EMBL/GenBank/DDBJ whole genome shotgun (WGS) entry which is preliminary data.</text>
</comment>
<dbReference type="AlphaFoldDB" id="X1UDC0"/>
<evidence type="ECO:0000313" key="1">
    <source>
        <dbReference type="EMBL" id="GAI97885.1"/>
    </source>
</evidence>
<name>X1UDC0_9ZZZZ</name>
<gene>
    <name evidence="1" type="ORF">S12H4_31434</name>
</gene>
<protein>
    <submittedName>
        <fullName evidence="1">Uncharacterized protein</fullName>
    </submittedName>
</protein>
<dbReference type="EMBL" id="BARW01018344">
    <property type="protein sequence ID" value="GAI97885.1"/>
    <property type="molecule type" value="Genomic_DNA"/>
</dbReference>
<reference evidence="1" key="1">
    <citation type="journal article" date="2014" name="Front. Microbiol.">
        <title>High frequency of phylogenetically diverse reductive dehalogenase-homologous genes in deep subseafloor sedimentary metagenomes.</title>
        <authorList>
            <person name="Kawai M."/>
            <person name="Futagami T."/>
            <person name="Toyoda A."/>
            <person name="Takaki Y."/>
            <person name="Nishi S."/>
            <person name="Hori S."/>
            <person name="Arai W."/>
            <person name="Tsubouchi T."/>
            <person name="Morono Y."/>
            <person name="Uchiyama I."/>
            <person name="Ito T."/>
            <person name="Fujiyama A."/>
            <person name="Inagaki F."/>
            <person name="Takami H."/>
        </authorList>
    </citation>
    <scope>NUCLEOTIDE SEQUENCE</scope>
    <source>
        <strain evidence="1">Expedition CK06-06</strain>
    </source>
</reference>